<comment type="caution">
    <text evidence="7">The sequence shown here is derived from an EMBL/GenBank/DDBJ whole genome shotgun (WGS) entry which is preliminary data.</text>
</comment>
<dbReference type="Pfam" id="PF07738">
    <property type="entry name" value="Sad1_UNC"/>
    <property type="match status" value="1"/>
</dbReference>
<protein>
    <recommendedName>
        <fullName evidence="6">SUN domain-containing protein</fullName>
    </recommendedName>
</protein>
<reference evidence="7 8" key="1">
    <citation type="submission" date="2024-06" db="EMBL/GenBank/DDBJ databases">
        <title>A chromosome-level genome assembly of beet webworm, Loxostege sticticalis.</title>
        <authorList>
            <person name="Zhang Y."/>
        </authorList>
    </citation>
    <scope>NUCLEOTIDE SEQUENCE [LARGE SCALE GENOMIC DNA]</scope>
    <source>
        <strain evidence="7">AQ026</strain>
        <tissue evidence="7">Whole body</tissue>
    </source>
</reference>
<dbReference type="PANTHER" id="PTHR12911">
    <property type="entry name" value="SAD1/UNC-84-LIKE PROTEIN-RELATED"/>
    <property type="match status" value="1"/>
</dbReference>
<name>A0ABR3I4T7_LOXSC</name>
<accession>A0ABR3I4T7</accession>
<evidence type="ECO:0000256" key="5">
    <source>
        <dbReference type="SAM" id="Phobius"/>
    </source>
</evidence>
<dbReference type="Gene3D" id="2.60.120.260">
    <property type="entry name" value="Galactose-binding domain-like"/>
    <property type="match status" value="1"/>
</dbReference>
<evidence type="ECO:0000259" key="6">
    <source>
        <dbReference type="PROSITE" id="PS51469"/>
    </source>
</evidence>
<evidence type="ECO:0000256" key="1">
    <source>
        <dbReference type="ARBA" id="ARBA00004370"/>
    </source>
</evidence>
<dbReference type="EMBL" id="JBEUOH010000008">
    <property type="protein sequence ID" value="KAL0883811.1"/>
    <property type="molecule type" value="Genomic_DNA"/>
</dbReference>
<evidence type="ECO:0000313" key="8">
    <source>
        <dbReference type="Proteomes" id="UP001549920"/>
    </source>
</evidence>
<keyword evidence="2 5" id="KW-0812">Transmembrane</keyword>
<gene>
    <name evidence="7" type="ORF">ABMA27_015901</name>
</gene>
<dbReference type="Proteomes" id="UP001549920">
    <property type="component" value="Unassembled WGS sequence"/>
</dbReference>
<dbReference type="InterPro" id="IPR045119">
    <property type="entry name" value="SUN1-5"/>
</dbReference>
<keyword evidence="4 5" id="KW-0472">Membrane</keyword>
<dbReference type="PANTHER" id="PTHR12911:SF8">
    <property type="entry name" value="KLAROID PROTEIN-RELATED"/>
    <property type="match status" value="1"/>
</dbReference>
<evidence type="ECO:0000256" key="3">
    <source>
        <dbReference type="ARBA" id="ARBA00022989"/>
    </source>
</evidence>
<keyword evidence="8" id="KW-1185">Reference proteome</keyword>
<sequence>MEYEYENENGGCLRGVFRSFVCVALSLLLSLHVYAYFWAPARDPLDGDFADIRYVVTQLTRGLTEVNHKHERLKGEMERLSSALPAVAAAAERAKDALQPSRRTSQQAIDVHDYDRQVADFALETAGGRVLDTGGTTEHIIYESPVSWALHVFTSFLCRECLGARAMIRPGTLPGECWAFKGSHGEATIRLLGTVHVTGFSVEHIPPHISPTREISSAPRLIQIEGLEFRTDPYPHDFGSFEYDKEGKPIQYFEVQHPSTKGYNIVRVQVLSNWGHPVYTCVYRVRVHGDLVNGQTSRATVADDADLRIENE</sequence>
<comment type="subcellular location">
    <subcellularLocation>
        <location evidence="1">Membrane</location>
    </subcellularLocation>
</comment>
<feature type="domain" description="SUN" evidence="6">
    <location>
        <begin position="127"/>
        <end position="292"/>
    </location>
</feature>
<evidence type="ECO:0000256" key="2">
    <source>
        <dbReference type="ARBA" id="ARBA00022692"/>
    </source>
</evidence>
<keyword evidence="3 5" id="KW-1133">Transmembrane helix</keyword>
<evidence type="ECO:0000313" key="7">
    <source>
        <dbReference type="EMBL" id="KAL0883811.1"/>
    </source>
</evidence>
<dbReference type="InterPro" id="IPR012919">
    <property type="entry name" value="SUN_dom"/>
</dbReference>
<dbReference type="PROSITE" id="PS51469">
    <property type="entry name" value="SUN"/>
    <property type="match status" value="1"/>
</dbReference>
<evidence type="ECO:0000256" key="4">
    <source>
        <dbReference type="ARBA" id="ARBA00023136"/>
    </source>
</evidence>
<organism evidence="7 8">
    <name type="scientific">Loxostege sticticalis</name>
    <name type="common">Beet webworm moth</name>
    <dbReference type="NCBI Taxonomy" id="481309"/>
    <lineage>
        <taxon>Eukaryota</taxon>
        <taxon>Metazoa</taxon>
        <taxon>Ecdysozoa</taxon>
        <taxon>Arthropoda</taxon>
        <taxon>Hexapoda</taxon>
        <taxon>Insecta</taxon>
        <taxon>Pterygota</taxon>
        <taxon>Neoptera</taxon>
        <taxon>Endopterygota</taxon>
        <taxon>Lepidoptera</taxon>
        <taxon>Glossata</taxon>
        <taxon>Ditrysia</taxon>
        <taxon>Pyraloidea</taxon>
        <taxon>Crambidae</taxon>
        <taxon>Pyraustinae</taxon>
        <taxon>Loxostege</taxon>
    </lineage>
</organism>
<feature type="transmembrane region" description="Helical" evidence="5">
    <location>
        <begin position="20"/>
        <end position="39"/>
    </location>
</feature>
<proteinExistence type="predicted"/>